<dbReference type="STRING" id="1440053.GCA_000718095_02477"/>
<dbReference type="OrthoDB" id="3346627at2"/>
<evidence type="ECO:0008006" key="4">
    <source>
        <dbReference type="Google" id="ProtNLM"/>
    </source>
</evidence>
<feature type="region of interest" description="Disordered" evidence="1">
    <location>
        <begin position="250"/>
        <end position="290"/>
    </location>
</feature>
<dbReference type="AlphaFoldDB" id="A0A2T7SMQ4"/>
<accession>A0A2T7SMQ4</accession>
<dbReference type="Pfam" id="PF13578">
    <property type="entry name" value="Methyltransf_24"/>
    <property type="match status" value="1"/>
</dbReference>
<name>A0A2T7SMQ4_9ACTN</name>
<dbReference type="EMBL" id="AZSP01000393">
    <property type="protein sequence ID" value="PVE04193.1"/>
    <property type="molecule type" value="Genomic_DNA"/>
</dbReference>
<dbReference type="SUPFAM" id="SSF53335">
    <property type="entry name" value="S-adenosyl-L-methionine-dependent methyltransferases"/>
    <property type="match status" value="1"/>
</dbReference>
<evidence type="ECO:0000313" key="2">
    <source>
        <dbReference type="EMBL" id="PVE04193.1"/>
    </source>
</evidence>
<evidence type="ECO:0000256" key="1">
    <source>
        <dbReference type="SAM" id="MobiDB-lite"/>
    </source>
</evidence>
<evidence type="ECO:0000313" key="3">
    <source>
        <dbReference type="Proteomes" id="UP000245992"/>
    </source>
</evidence>
<sequence>MTTAYEDKPRPRELNDVRGWFPPLDQVLFEKLLTRQEERGERGDLLELGVFMGKSAIFLGHHLRDGEKFTVCDLFESEAPDQANGAETAKSYATLTREAFERNYLSFHDELPRVLQAPSSVVADEVEAKSSRFVHIDASHLYEHVYGDIGAARDILLPGGIVVLDDFRSEHTPGVSIAAWEAVLNRGLRPICLSTQKLYATWDDPEPIQDELIAMAQEREDCDLSIQQAAGHRIVRLRSRGMKAPDFPFSKYYEEPKPEEPEEPVAPVAPPVASAPTPAAPRRRSTRSKVRRVAIDVLPPVITRAVQRSRARRRARLQG</sequence>
<gene>
    <name evidence="2" type="ORF">Y717_13240</name>
</gene>
<dbReference type="RefSeq" id="WP_030351588.1">
    <property type="nucleotide sequence ID" value="NZ_AZSP01000393.1"/>
</dbReference>
<comment type="caution">
    <text evidence="2">The sequence shown here is derived from an EMBL/GenBank/DDBJ whole genome shotgun (WGS) entry which is preliminary data.</text>
</comment>
<feature type="compositionally biased region" description="Basic residues" evidence="1">
    <location>
        <begin position="281"/>
        <end position="290"/>
    </location>
</feature>
<keyword evidence="3" id="KW-1185">Reference proteome</keyword>
<dbReference type="Proteomes" id="UP000245992">
    <property type="component" value="Unassembled WGS sequence"/>
</dbReference>
<dbReference type="InterPro" id="IPR029063">
    <property type="entry name" value="SAM-dependent_MTases_sf"/>
</dbReference>
<dbReference type="Gene3D" id="3.40.50.150">
    <property type="entry name" value="Vaccinia Virus protein VP39"/>
    <property type="match status" value="1"/>
</dbReference>
<reference evidence="2 3" key="1">
    <citation type="submission" date="2013-12" db="EMBL/GenBank/DDBJ databases">
        <title>Annotated genome of Streptomyces scopuliridis.</title>
        <authorList>
            <person name="Olson J.B."/>
        </authorList>
    </citation>
    <scope>NUCLEOTIDE SEQUENCE [LARGE SCALE GENOMIC DNA]</scope>
    <source>
        <strain evidence="2 3">RB72</strain>
    </source>
</reference>
<proteinExistence type="predicted"/>
<organism evidence="2 3">
    <name type="scientific">Streptomyces scopuliridis RB72</name>
    <dbReference type="NCBI Taxonomy" id="1440053"/>
    <lineage>
        <taxon>Bacteria</taxon>
        <taxon>Bacillati</taxon>
        <taxon>Actinomycetota</taxon>
        <taxon>Actinomycetes</taxon>
        <taxon>Kitasatosporales</taxon>
        <taxon>Streptomycetaceae</taxon>
        <taxon>Streptomyces</taxon>
    </lineage>
</organism>
<protein>
    <recommendedName>
        <fullName evidence="4">Class I SAM-dependent methyltransferase</fullName>
    </recommendedName>
</protein>